<dbReference type="SUPFAM" id="SSF88723">
    <property type="entry name" value="PIN domain-like"/>
    <property type="match status" value="1"/>
</dbReference>
<evidence type="ECO:0000313" key="2">
    <source>
        <dbReference type="EMBL" id="MEJ8825614.1"/>
    </source>
</evidence>
<name>A0ABU8W6E4_9BURK</name>
<dbReference type="InterPro" id="IPR029060">
    <property type="entry name" value="PIN-like_dom_sf"/>
</dbReference>
<sequence length="130" mass="14374">MNLVIDTNIALDLLVFNDPACAPLQAALDAGELRWLATTAMRDELARVLAYPQIVPRLAFYQRTPDAVLADFDRLSQRVDPAPRASVVCKDPDDQIFIDLAVAHRAPLRSKDRLVLALRKRLAALGVEVS</sequence>
<accession>A0ABU8W6E4</accession>
<evidence type="ECO:0000259" key="1">
    <source>
        <dbReference type="Pfam" id="PF13470"/>
    </source>
</evidence>
<dbReference type="Proteomes" id="UP001363010">
    <property type="component" value="Unassembled WGS sequence"/>
</dbReference>
<comment type="caution">
    <text evidence="2">The sequence shown here is derived from an EMBL/GenBank/DDBJ whole genome shotgun (WGS) entry which is preliminary data.</text>
</comment>
<dbReference type="InterPro" id="IPR002850">
    <property type="entry name" value="PIN_toxin-like"/>
</dbReference>
<dbReference type="InterPro" id="IPR002716">
    <property type="entry name" value="PIN_dom"/>
</dbReference>
<dbReference type="PANTHER" id="PTHR34610">
    <property type="entry name" value="SSL7007 PROTEIN"/>
    <property type="match status" value="1"/>
</dbReference>
<dbReference type="Pfam" id="PF13470">
    <property type="entry name" value="PIN_3"/>
    <property type="match status" value="1"/>
</dbReference>
<dbReference type="EMBL" id="JBBKZV010000024">
    <property type="protein sequence ID" value="MEJ8825614.1"/>
    <property type="molecule type" value="Genomic_DNA"/>
</dbReference>
<dbReference type="PANTHER" id="PTHR34610:SF3">
    <property type="entry name" value="SSL7007 PROTEIN"/>
    <property type="match status" value="1"/>
</dbReference>
<dbReference type="RefSeq" id="WP_340366643.1">
    <property type="nucleotide sequence ID" value="NZ_JBBKZV010000024.1"/>
</dbReference>
<proteinExistence type="predicted"/>
<feature type="domain" description="PIN" evidence="1">
    <location>
        <begin position="3"/>
        <end position="106"/>
    </location>
</feature>
<organism evidence="2 3">
    <name type="scientific">Variovorax humicola</name>
    <dbReference type="NCBI Taxonomy" id="1769758"/>
    <lineage>
        <taxon>Bacteria</taxon>
        <taxon>Pseudomonadati</taxon>
        <taxon>Pseudomonadota</taxon>
        <taxon>Betaproteobacteria</taxon>
        <taxon>Burkholderiales</taxon>
        <taxon>Comamonadaceae</taxon>
        <taxon>Variovorax</taxon>
    </lineage>
</organism>
<evidence type="ECO:0000313" key="3">
    <source>
        <dbReference type="Proteomes" id="UP001363010"/>
    </source>
</evidence>
<protein>
    <submittedName>
        <fullName evidence="2">Toxin-antitoxin system toxin component, PIN family</fullName>
    </submittedName>
</protein>
<keyword evidence="3" id="KW-1185">Reference proteome</keyword>
<reference evidence="2 3" key="1">
    <citation type="submission" date="2024-03" db="EMBL/GenBank/DDBJ databases">
        <title>Novel species of the genus Variovorax.</title>
        <authorList>
            <person name="Liu Q."/>
            <person name="Xin Y.-H."/>
        </authorList>
    </citation>
    <scope>NUCLEOTIDE SEQUENCE [LARGE SCALE GENOMIC DNA]</scope>
    <source>
        <strain evidence="2 3">KACC 18501</strain>
    </source>
</reference>
<dbReference type="NCBIfam" id="TIGR00305">
    <property type="entry name" value="putative toxin-antitoxin system toxin component, PIN family"/>
    <property type="match status" value="1"/>
</dbReference>
<gene>
    <name evidence="2" type="ORF">WKW80_26905</name>
</gene>